<evidence type="ECO:0000256" key="1">
    <source>
        <dbReference type="ARBA" id="ARBA00023015"/>
    </source>
</evidence>
<dbReference type="SUPFAM" id="SSF46689">
    <property type="entry name" value="Homeodomain-like"/>
    <property type="match status" value="1"/>
</dbReference>
<dbReference type="Proteomes" id="UP000018291">
    <property type="component" value="Unassembled WGS sequence"/>
</dbReference>
<keyword evidence="3" id="KW-0804">Transcription</keyword>
<evidence type="ECO:0000313" key="5">
    <source>
        <dbReference type="EMBL" id="CCM62922.1"/>
    </source>
</evidence>
<dbReference type="SMART" id="SM00342">
    <property type="entry name" value="HTH_ARAC"/>
    <property type="match status" value="1"/>
</dbReference>
<evidence type="ECO:0000313" key="6">
    <source>
        <dbReference type="Proteomes" id="UP000018291"/>
    </source>
</evidence>
<organism evidence="5 6">
    <name type="scientific">Candidatus Neomicrothrix parvicella RN1</name>
    <dbReference type="NCBI Taxonomy" id="1229780"/>
    <lineage>
        <taxon>Bacteria</taxon>
        <taxon>Bacillati</taxon>
        <taxon>Actinomycetota</taxon>
        <taxon>Acidimicrobiia</taxon>
        <taxon>Acidimicrobiales</taxon>
        <taxon>Microthrixaceae</taxon>
        <taxon>Candidatus Neomicrothrix</taxon>
    </lineage>
</organism>
<dbReference type="InterPro" id="IPR018060">
    <property type="entry name" value="HTH_AraC"/>
</dbReference>
<dbReference type="STRING" id="1229780.BN381_150035"/>
<evidence type="ECO:0000256" key="2">
    <source>
        <dbReference type="ARBA" id="ARBA00023125"/>
    </source>
</evidence>
<keyword evidence="1" id="KW-0805">Transcription regulation</keyword>
<accession>R4Z2V8</accession>
<dbReference type="Pfam" id="PF12833">
    <property type="entry name" value="HTH_18"/>
    <property type="match status" value="1"/>
</dbReference>
<dbReference type="InterPro" id="IPR018062">
    <property type="entry name" value="HTH_AraC-typ_CS"/>
</dbReference>
<keyword evidence="2" id="KW-0238">DNA-binding</keyword>
<evidence type="ECO:0000259" key="4">
    <source>
        <dbReference type="PROSITE" id="PS01124"/>
    </source>
</evidence>
<dbReference type="HOGENOM" id="CLU_000445_87_2_11"/>
<dbReference type="PANTHER" id="PTHR11019:SF159">
    <property type="entry name" value="TRANSCRIPTIONAL REGULATOR-RELATED"/>
    <property type="match status" value="1"/>
</dbReference>
<dbReference type="PROSITE" id="PS00041">
    <property type="entry name" value="HTH_ARAC_FAMILY_1"/>
    <property type="match status" value="1"/>
</dbReference>
<dbReference type="EMBL" id="CANL01000007">
    <property type="protein sequence ID" value="CCM62922.1"/>
    <property type="molecule type" value="Genomic_DNA"/>
</dbReference>
<gene>
    <name evidence="5" type="ORF">BN381_150035</name>
</gene>
<dbReference type="InterPro" id="IPR009057">
    <property type="entry name" value="Homeodomain-like_sf"/>
</dbReference>
<reference evidence="5 6" key="1">
    <citation type="journal article" date="2013" name="ISME J.">
        <title>Metabolic model for the filamentous 'Candidatus Microthrix parvicella' based on genomic and metagenomic analyses.</title>
        <authorList>
            <person name="Jon McIlroy S."/>
            <person name="Kristiansen R."/>
            <person name="Albertsen M."/>
            <person name="Michael Karst S."/>
            <person name="Rossetti S."/>
            <person name="Lund Nielsen J."/>
            <person name="Tandoi V."/>
            <person name="James Seviour R."/>
            <person name="Nielsen P.H."/>
        </authorList>
    </citation>
    <scope>NUCLEOTIDE SEQUENCE [LARGE SCALE GENOMIC DNA]</scope>
    <source>
        <strain evidence="5 6">RN1</strain>
    </source>
</reference>
<dbReference type="GO" id="GO:0043565">
    <property type="term" value="F:sequence-specific DNA binding"/>
    <property type="evidence" value="ECO:0007669"/>
    <property type="project" value="InterPro"/>
</dbReference>
<proteinExistence type="predicted"/>
<dbReference type="InterPro" id="IPR020449">
    <property type="entry name" value="Tscrpt_reg_AraC-type_HTH"/>
</dbReference>
<dbReference type="RefSeq" id="WP_012224815.1">
    <property type="nucleotide sequence ID" value="NZ_HG422565.1"/>
</dbReference>
<dbReference type="eggNOG" id="COG2207">
    <property type="taxonomic scope" value="Bacteria"/>
</dbReference>
<evidence type="ECO:0000256" key="3">
    <source>
        <dbReference type="ARBA" id="ARBA00023163"/>
    </source>
</evidence>
<name>R4Z2V8_9ACTN</name>
<dbReference type="PANTHER" id="PTHR11019">
    <property type="entry name" value="HTH-TYPE TRANSCRIPTIONAL REGULATOR NIMR"/>
    <property type="match status" value="1"/>
</dbReference>
<keyword evidence="6" id="KW-1185">Reference proteome</keyword>
<dbReference type="PRINTS" id="PR00032">
    <property type="entry name" value="HTHARAC"/>
</dbReference>
<comment type="caution">
    <text evidence="5">The sequence shown here is derived from an EMBL/GenBank/DDBJ whole genome shotgun (WGS) entry which is preliminary data.</text>
</comment>
<dbReference type="Gene3D" id="1.10.10.60">
    <property type="entry name" value="Homeodomain-like"/>
    <property type="match status" value="1"/>
</dbReference>
<dbReference type="GO" id="GO:0003700">
    <property type="term" value="F:DNA-binding transcription factor activity"/>
    <property type="evidence" value="ECO:0007669"/>
    <property type="project" value="InterPro"/>
</dbReference>
<sequence>MMSDSRHVPPRVRSYSITHPPGRVALPTQPGWDYLVFAHLGLFTAITEAQAWTIPTHTALCVPDGTHVRIETARRTAIRCLYVDERLDALGDDVRVVNLTTLTRELLGHAISTAPMNLELPADHATITLLADRLASSVNAPLHLPLPVDPVARVVASSIMADPAVVLDDLGRAVGASRRTIERRFKSETRMSLGQWRRRARVLAAVSLLSQGDSVTRVAVTVGYSSPSSFVAAFRSELGSAPRQFMQS</sequence>
<feature type="domain" description="HTH araC/xylS-type" evidence="4">
    <location>
        <begin position="149"/>
        <end position="248"/>
    </location>
</feature>
<protein>
    <submittedName>
        <fullName evidence="5">Putative Helix-turn-helix, AraC domain protein</fullName>
    </submittedName>
</protein>
<dbReference type="PROSITE" id="PS01124">
    <property type="entry name" value="HTH_ARAC_FAMILY_2"/>
    <property type="match status" value="1"/>
</dbReference>
<dbReference type="AlphaFoldDB" id="R4Z2V8"/>